<dbReference type="EMBL" id="BMAW01117580">
    <property type="protein sequence ID" value="GFT75872.1"/>
    <property type="molecule type" value="Genomic_DNA"/>
</dbReference>
<protein>
    <submittedName>
        <fullName evidence="1">Uncharacterized protein</fullName>
    </submittedName>
</protein>
<organism evidence="1 2">
    <name type="scientific">Nephila pilipes</name>
    <name type="common">Giant wood spider</name>
    <name type="synonym">Nephila maculata</name>
    <dbReference type="NCBI Taxonomy" id="299642"/>
    <lineage>
        <taxon>Eukaryota</taxon>
        <taxon>Metazoa</taxon>
        <taxon>Ecdysozoa</taxon>
        <taxon>Arthropoda</taxon>
        <taxon>Chelicerata</taxon>
        <taxon>Arachnida</taxon>
        <taxon>Araneae</taxon>
        <taxon>Araneomorphae</taxon>
        <taxon>Entelegynae</taxon>
        <taxon>Araneoidea</taxon>
        <taxon>Nephilidae</taxon>
        <taxon>Nephila</taxon>
    </lineage>
</organism>
<keyword evidence="2" id="KW-1185">Reference proteome</keyword>
<evidence type="ECO:0000313" key="2">
    <source>
        <dbReference type="Proteomes" id="UP000887013"/>
    </source>
</evidence>
<accession>A0A8X6PKE2</accession>
<dbReference type="AlphaFoldDB" id="A0A8X6PKE2"/>
<dbReference type="Proteomes" id="UP000887013">
    <property type="component" value="Unassembled WGS sequence"/>
</dbReference>
<name>A0A8X6PKE2_NEPPI</name>
<sequence length="61" mass="7131">PEQGHVEMHQKYDQSIGMTEQCYCCIKNIFRTDVYRITKRLSGFIGPFVKLIHPSSTLKKE</sequence>
<comment type="caution">
    <text evidence="1">The sequence shown here is derived from an EMBL/GenBank/DDBJ whole genome shotgun (WGS) entry which is preliminary data.</text>
</comment>
<gene>
    <name evidence="1" type="ORF">NPIL_607811</name>
</gene>
<feature type="non-terminal residue" evidence="1">
    <location>
        <position position="1"/>
    </location>
</feature>
<proteinExistence type="predicted"/>
<reference evidence="1" key="1">
    <citation type="submission" date="2020-08" db="EMBL/GenBank/DDBJ databases">
        <title>Multicomponent nature underlies the extraordinary mechanical properties of spider dragline silk.</title>
        <authorList>
            <person name="Kono N."/>
            <person name="Nakamura H."/>
            <person name="Mori M."/>
            <person name="Yoshida Y."/>
            <person name="Ohtoshi R."/>
            <person name="Malay A.D."/>
            <person name="Moran D.A.P."/>
            <person name="Tomita M."/>
            <person name="Numata K."/>
            <person name="Arakawa K."/>
        </authorList>
    </citation>
    <scope>NUCLEOTIDE SEQUENCE</scope>
</reference>
<evidence type="ECO:0000313" key="1">
    <source>
        <dbReference type="EMBL" id="GFT75872.1"/>
    </source>
</evidence>